<dbReference type="EMBL" id="CP101717">
    <property type="protein sequence ID" value="WLD59584.1"/>
    <property type="molecule type" value="Genomic_DNA"/>
</dbReference>
<evidence type="ECO:0000256" key="3">
    <source>
        <dbReference type="ARBA" id="ARBA00006759"/>
    </source>
</evidence>
<dbReference type="SMART" id="SM00849">
    <property type="entry name" value="Lactamase_B"/>
    <property type="match status" value="1"/>
</dbReference>
<dbReference type="PANTHER" id="PTHR43705">
    <property type="entry name" value="HYDROXYACYLGLUTATHIONE HYDROLASE"/>
    <property type="match status" value="1"/>
</dbReference>
<dbReference type="GO" id="GO:0046872">
    <property type="term" value="F:metal ion binding"/>
    <property type="evidence" value="ECO:0007669"/>
    <property type="project" value="UniProtKB-KW"/>
</dbReference>
<dbReference type="RefSeq" id="WP_304996875.1">
    <property type="nucleotide sequence ID" value="NZ_CP101717.1"/>
</dbReference>
<evidence type="ECO:0000256" key="4">
    <source>
        <dbReference type="ARBA" id="ARBA00011917"/>
    </source>
</evidence>
<evidence type="ECO:0000256" key="2">
    <source>
        <dbReference type="ARBA" id="ARBA00004963"/>
    </source>
</evidence>
<dbReference type="Pfam" id="PF16123">
    <property type="entry name" value="HAGH_C"/>
    <property type="match status" value="1"/>
</dbReference>
<gene>
    <name evidence="10" type="ORF">NFC81_07325</name>
</gene>
<comment type="cofactor">
    <cofactor evidence="1">
        <name>Zn(2+)</name>
        <dbReference type="ChEBI" id="CHEBI:29105"/>
    </cofactor>
</comment>
<dbReference type="EC" id="3.1.2.6" evidence="4"/>
<organism evidence="10">
    <name type="scientific">Salinispirillum sp. LH 10-3-1</name>
    <dbReference type="NCBI Taxonomy" id="2952525"/>
    <lineage>
        <taxon>Bacteria</taxon>
        <taxon>Pseudomonadati</taxon>
        <taxon>Pseudomonadota</taxon>
        <taxon>Gammaproteobacteria</taxon>
        <taxon>Oceanospirillales</taxon>
        <taxon>Saccharospirillaceae</taxon>
        <taxon>Salinispirillum</taxon>
    </lineage>
</organism>
<dbReference type="AlphaFoldDB" id="A0AB38YJJ0"/>
<dbReference type="InterPro" id="IPR032282">
    <property type="entry name" value="HAGH_C"/>
</dbReference>
<evidence type="ECO:0000256" key="1">
    <source>
        <dbReference type="ARBA" id="ARBA00001947"/>
    </source>
</evidence>
<comment type="similarity">
    <text evidence="3">Belongs to the metallo-beta-lactamase superfamily. Glyoxalase II family.</text>
</comment>
<sequence>MQLNVHRYYLPDSLQNFNHLVWSTETREAAVVDPFNWQAALDQASSLGVTISEIWLTHGHGDHIAGVPSTFEGPVRGHPDITRCNITHPYHSASSFQFAGARVEVFDTPGHIADHLCFFLPNLPALLAGDTLFNAGVGNTRSGDPQTLFKSIQQLRALPAHTQLYNGHDYFLTNLKFTESVNGHTETTQNWIQRCETTTPDTRPISTLGDEATYNLFLRTDDEALWQTLKEQGLSVNSSESAFIALRGLRDQW</sequence>
<keyword evidence="6 10" id="KW-0378">Hydrolase</keyword>
<dbReference type="PANTHER" id="PTHR43705:SF1">
    <property type="entry name" value="HYDROXYACYLGLUTATHIONE HYDROLASE GLOB"/>
    <property type="match status" value="1"/>
</dbReference>
<evidence type="ECO:0000259" key="9">
    <source>
        <dbReference type="SMART" id="SM00849"/>
    </source>
</evidence>
<evidence type="ECO:0000256" key="6">
    <source>
        <dbReference type="ARBA" id="ARBA00022801"/>
    </source>
</evidence>
<evidence type="ECO:0000256" key="5">
    <source>
        <dbReference type="ARBA" id="ARBA00022723"/>
    </source>
</evidence>
<name>A0AB38YJJ0_9GAMM</name>
<evidence type="ECO:0000313" key="10">
    <source>
        <dbReference type="EMBL" id="WLD59584.1"/>
    </source>
</evidence>
<dbReference type="SUPFAM" id="SSF56281">
    <property type="entry name" value="Metallo-hydrolase/oxidoreductase"/>
    <property type="match status" value="1"/>
</dbReference>
<dbReference type="InterPro" id="IPR050110">
    <property type="entry name" value="Glyoxalase_II_hydrolase"/>
</dbReference>
<dbReference type="Gene3D" id="3.60.15.10">
    <property type="entry name" value="Ribonuclease Z/Hydroxyacylglutathione hydrolase-like"/>
    <property type="match status" value="1"/>
</dbReference>
<dbReference type="GO" id="GO:0004416">
    <property type="term" value="F:hydroxyacylglutathione hydrolase activity"/>
    <property type="evidence" value="ECO:0007669"/>
    <property type="project" value="UniProtKB-EC"/>
</dbReference>
<accession>A0AB38YJJ0</accession>
<dbReference type="CDD" id="cd07723">
    <property type="entry name" value="hydroxyacylglutathione_hydrolase_MBL-fold"/>
    <property type="match status" value="1"/>
</dbReference>
<evidence type="ECO:0000256" key="8">
    <source>
        <dbReference type="ARBA" id="ARBA00031044"/>
    </source>
</evidence>
<feature type="domain" description="Metallo-beta-lactamase" evidence="9">
    <location>
        <begin position="15"/>
        <end position="168"/>
    </location>
</feature>
<comment type="pathway">
    <text evidence="2">Secondary metabolite metabolism; methylglyoxal degradation; (R)-lactate from methylglyoxal: step 2/2.</text>
</comment>
<dbReference type="Pfam" id="PF00753">
    <property type="entry name" value="Lactamase_B"/>
    <property type="match status" value="2"/>
</dbReference>
<keyword evidence="7" id="KW-0862">Zinc</keyword>
<dbReference type="InterPro" id="IPR036866">
    <property type="entry name" value="RibonucZ/Hydroxyglut_hydro"/>
</dbReference>
<dbReference type="InterPro" id="IPR035680">
    <property type="entry name" value="Clx_II_MBL"/>
</dbReference>
<keyword evidence="5" id="KW-0479">Metal-binding</keyword>
<reference evidence="10" key="1">
    <citation type="submission" date="2022-07" db="EMBL/GenBank/DDBJ databases">
        <title>Complete genome sequence of Salinispirillum sp. LH10-3-1 capable of multiple carbohydrate inversion isolated from a soda lake.</title>
        <authorList>
            <person name="Liu J."/>
            <person name="Zhai Y."/>
            <person name="Zhang H."/>
            <person name="Yang H."/>
            <person name="Qu J."/>
            <person name="Li J."/>
        </authorList>
    </citation>
    <scope>NUCLEOTIDE SEQUENCE</scope>
    <source>
        <strain evidence="10">LH 10-3-1</strain>
    </source>
</reference>
<dbReference type="InterPro" id="IPR001279">
    <property type="entry name" value="Metallo-B-lactamas"/>
</dbReference>
<evidence type="ECO:0000256" key="7">
    <source>
        <dbReference type="ARBA" id="ARBA00022833"/>
    </source>
</evidence>
<protein>
    <recommendedName>
        <fullName evidence="4">hydroxyacylglutathione hydrolase</fullName>
        <ecNumber evidence="4">3.1.2.6</ecNumber>
    </recommendedName>
    <alternativeName>
        <fullName evidence="8">Glyoxalase II</fullName>
    </alternativeName>
</protein>
<proteinExistence type="inferred from homology"/>